<dbReference type="OrthoDB" id="8719506at2"/>
<dbReference type="RefSeq" id="WP_090730093.1">
    <property type="nucleotide sequence ID" value="NZ_FNSR01000001.1"/>
</dbReference>
<dbReference type="AlphaFoldDB" id="A0A1H7TZ89"/>
<name>A0A1H7TZ89_9BURK</name>
<protein>
    <submittedName>
        <fullName evidence="1">Uncharacterized protein</fullName>
    </submittedName>
</protein>
<keyword evidence="2" id="KW-1185">Reference proteome</keyword>
<evidence type="ECO:0000313" key="2">
    <source>
        <dbReference type="Proteomes" id="UP000199120"/>
    </source>
</evidence>
<reference evidence="2" key="1">
    <citation type="submission" date="2016-10" db="EMBL/GenBank/DDBJ databases">
        <authorList>
            <person name="Varghese N."/>
            <person name="Submissions S."/>
        </authorList>
    </citation>
    <scope>NUCLEOTIDE SEQUENCE [LARGE SCALE GENOMIC DNA]</scope>
    <source>
        <strain evidence="2">LMG 26416</strain>
    </source>
</reference>
<organism evidence="1 2">
    <name type="scientific">Paraburkholderia caballeronis</name>
    <dbReference type="NCBI Taxonomy" id="416943"/>
    <lineage>
        <taxon>Bacteria</taxon>
        <taxon>Pseudomonadati</taxon>
        <taxon>Pseudomonadota</taxon>
        <taxon>Betaproteobacteria</taxon>
        <taxon>Burkholderiales</taxon>
        <taxon>Burkholderiaceae</taxon>
        <taxon>Paraburkholderia</taxon>
    </lineage>
</organism>
<dbReference type="STRING" id="416943.SAMN05445871_2427"/>
<dbReference type="Proteomes" id="UP000199120">
    <property type="component" value="Unassembled WGS sequence"/>
</dbReference>
<sequence>MEGMFNSAEQAIHVAYLVMSVDARQPNAFAQMLRHVLEELPSRTTKQEAMLEYLGGAHSSDYIDPAESLTMDEYRGQCAQITDRIRNVLPGPECYAVWSRWGVRTGPEGEKSVGVQGLAEYCAPLLRIGEIEAIQALVYGRTNERWRRQGLSYEEIAKAYSISVKTLRLAAATIRTTAESLENRAIQRLSPEWERDGLIAVGEKSYS</sequence>
<dbReference type="EMBL" id="FOAJ01000017">
    <property type="protein sequence ID" value="SEL89736.1"/>
    <property type="molecule type" value="Genomic_DNA"/>
</dbReference>
<proteinExistence type="predicted"/>
<gene>
    <name evidence="1" type="ORF">SAMN05192542_11723</name>
</gene>
<accession>A0A1H7TZ89</accession>
<evidence type="ECO:0000313" key="1">
    <source>
        <dbReference type="EMBL" id="SEL89736.1"/>
    </source>
</evidence>